<dbReference type="EMBL" id="JBHSUS010000001">
    <property type="protein sequence ID" value="MFC6438706.1"/>
    <property type="molecule type" value="Genomic_DNA"/>
</dbReference>
<comment type="caution">
    <text evidence="1">The sequence shown here is derived from an EMBL/GenBank/DDBJ whole genome shotgun (WGS) entry which is preliminary data.</text>
</comment>
<organism evidence="1 2">
    <name type="scientific">Pseudobowmanella zhangzhouensis</name>
    <dbReference type="NCBI Taxonomy" id="1537679"/>
    <lineage>
        <taxon>Bacteria</taxon>
        <taxon>Pseudomonadati</taxon>
        <taxon>Pseudomonadota</taxon>
        <taxon>Gammaproteobacteria</taxon>
        <taxon>Alteromonadales</taxon>
        <taxon>Alteromonadaceae</taxon>
    </lineage>
</organism>
<sequence length="245" mass="28929">MKKNVIILTHGWTGSSAFTALISQGQYWLGDETFQKIDYNTYENSELVALNNKMIADAGYTGDREHEILTEQAVLDVTQKIAMLDPSPYKAFAEKLSENQPWIWKDPRLALTIRAWMRFVDIDSVEFIILTRDDMQSWITSNQRRHIQSLSFTRRYNKSVTDSFKRFLTERGKSYSEFEFEDLQLRPEQTIERLNQQLGLKLTMEDLHRVYNKPLYKKSKRFKDWFEALAVYVKNYALRDGRGRA</sequence>
<keyword evidence="2" id="KW-1185">Reference proteome</keyword>
<dbReference type="Gene3D" id="3.40.50.300">
    <property type="entry name" value="P-loop containing nucleotide triphosphate hydrolases"/>
    <property type="match status" value="1"/>
</dbReference>
<evidence type="ECO:0000313" key="1">
    <source>
        <dbReference type="EMBL" id="MFC6438706.1"/>
    </source>
</evidence>
<protein>
    <recommendedName>
        <fullName evidence="3">Sulfotransferase family protein</fullName>
    </recommendedName>
</protein>
<dbReference type="RefSeq" id="WP_131259410.1">
    <property type="nucleotide sequence ID" value="NZ_JBHSUS010000001.1"/>
</dbReference>
<reference evidence="2" key="1">
    <citation type="journal article" date="2019" name="Int. J. Syst. Evol. Microbiol.">
        <title>The Global Catalogue of Microorganisms (GCM) 10K type strain sequencing project: providing services to taxonomists for standard genome sequencing and annotation.</title>
        <authorList>
            <consortium name="The Broad Institute Genomics Platform"/>
            <consortium name="The Broad Institute Genome Sequencing Center for Infectious Disease"/>
            <person name="Wu L."/>
            <person name="Ma J."/>
        </authorList>
    </citation>
    <scope>NUCLEOTIDE SEQUENCE [LARGE SCALE GENOMIC DNA]</scope>
    <source>
        <strain evidence="2">CGMCC 1.16031</strain>
    </source>
</reference>
<gene>
    <name evidence="1" type="ORF">ACFP85_00830</name>
</gene>
<accession>A0ABW1XER8</accession>
<evidence type="ECO:0000313" key="2">
    <source>
        <dbReference type="Proteomes" id="UP001596364"/>
    </source>
</evidence>
<dbReference type="SUPFAM" id="SSF52540">
    <property type="entry name" value="P-loop containing nucleoside triphosphate hydrolases"/>
    <property type="match status" value="1"/>
</dbReference>
<name>A0ABW1XER8_9ALTE</name>
<dbReference type="Proteomes" id="UP001596364">
    <property type="component" value="Unassembled WGS sequence"/>
</dbReference>
<dbReference type="InterPro" id="IPR027417">
    <property type="entry name" value="P-loop_NTPase"/>
</dbReference>
<evidence type="ECO:0008006" key="3">
    <source>
        <dbReference type="Google" id="ProtNLM"/>
    </source>
</evidence>
<proteinExistence type="predicted"/>